<feature type="region of interest" description="Disordered" evidence="1">
    <location>
        <begin position="1"/>
        <end position="27"/>
    </location>
</feature>
<feature type="region of interest" description="Disordered" evidence="1">
    <location>
        <begin position="725"/>
        <end position="765"/>
    </location>
</feature>
<proteinExistence type="predicted"/>
<evidence type="ECO:0000313" key="3">
    <source>
        <dbReference type="Proteomes" id="UP000601435"/>
    </source>
</evidence>
<dbReference type="EMBL" id="CAJNJA010013058">
    <property type="protein sequence ID" value="CAE7311783.1"/>
    <property type="molecule type" value="Genomic_DNA"/>
</dbReference>
<keyword evidence="3" id="KW-1185">Reference proteome</keyword>
<dbReference type="AlphaFoldDB" id="A0A812NKS1"/>
<reference evidence="2" key="1">
    <citation type="submission" date="2021-02" db="EMBL/GenBank/DDBJ databases">
        <authorList>
            <person name="Dougan E. K."/>
            <person name="Rhodes N."/>
            <person name="Thang M."/>
            <person name="Chan C."/>
        </authorList>
    </citation>
    <scope>NUCLEOTIDE SEQUENCE</scope>
</reference>
<organism evidence="2 3">
    <name type="scientific">Symbiodinium necroappetens</name>
    <dbReference type="NCBI Taxonomy" id="1628268"/>
    <lineage>
        <taxon>Eukaryota</taxon>
        <taxon>Sar</taxon>
        <taxon>Alveolata</taxon>
        <taxon>Dinophyceae</taxon>
        <taxon>Suessiales</taxon>
        <taxon>Symbiodiniaceae</taxon>
        <taxon>Symbiodinium</taxon>
    </lineage>
</organism>
<dbReference type="Proteomes" id="UP000601435">
    <property type="component" value="Unassembled WGS sequence"/>
</dbReference>
<feature type="compositionally biased region" description="Polar residues" evidence="1">
    <location>
        <begin position="754"/>
        <end position="765"/>
    </location>
</feature>
<sequence length="765" mass="84013">MGKRGAWPRQGKDSTPERKNNFPAYDAKWTQPDIVPIMEHRKQDNRVMKLQSDQVPSQEAPRKVLLLPQQRLPRIQKRGGGGFGSWRRQYDPSGPTSEQTQVFDIDDDDLDGALPTEIPGQASPELARCDDAVVAVSYAKVGKPDAPILRQVVYKGRCMKGVFAAEPLPEGYCPCVSGLRTHKGDWNRFDREDREPPDSHAVLALHEPAVREFMQAGFLVLMPGYKQEVIQLVLRAPCALEDALSEISDARSADNSERFDCLVPATPQPDISFGTVLAVPEWASVYGCCVVADLRLVDNRLFAYLTNGRLNRSSLLLQLGVADAVGLRVYLGHALMEEQGMYSFQEGLTISVVPAGRLLAPKASRESLLEGIRAWVMPCPIFPGRHQTAFLVLHEGGHRVLPIDVEEVQLSQDFKTAAAASLGFEFACTTVCRPPGQRIIIVDRQKLLEEPTPTGALDLARGDTQAGAVPGIATESISMGIICDLLQGTWFKMDYGAALTITHRGSQYRLPVVDAYKHLGGIATASGTPVPAIWFRHSLGMGMSPPMALLHCCICHLLTVHWHEAPKDAWLGHIAGDVVHVAQYCSAAQTLIDAGSPMDFLIEATRDDPSWWVRQVKKACSEVQKDFEQWRKHGARPEAGGDASLPGVTEPAARDFPCAWCGARLSGSCPDCFFRTPPSCRGLKPLSLPGPQRVPEGVQQPFGTKGPLTLSLTLARIRKHETRRWTALKSAEEEKDPKHDKASDTVDPPKTRQLDSQTLTVGLRV</sequence>
<accession>A0A812NKS1</accession>
<feature type="region of interest" description="Disordered" evidence="1">
    <location>
        <begin position="76"/>
        <end position="101"/>
    </location>
</feature>
<comment type="caution">
    <text evidence="2">The sequence shown here is derived from an EMBL/GenBank/DDBJ whole genome shotgun (WGS) entry which is preliminary data.</text>
</comment>
<evidence type="ECO:0000313" key="2">
    <source>
        <dbReference type="EMBL" id="CAE7311783.1"/>
    </source>
</evidence>
<dbReference type="OrthoDB" id="434310at2759"/>
<name>A0A812NKS1_9DINO</name>
<protein>
    <submittedName>
        <fullName evidence="2">Uncharacterized protein</fullName>
    </submittedName>
</protein>
<evidence type="ECO:0000256" key="1">
    <source>
        <dbReference type="SAM" id="MobiDB-lite"/>
    </source>
</evidence>
<feature type="compositionally biased region" description="Basic and acidic residues" evidence="1">
    <location>
        <begin position="730"/>
        <end position="753"/>
    </location>
</feature>
<gene>
    <name evidence="2" type="ORF">SNEC2469_LOCUS7759</name>
</gene>
<feature type="compositionally biased region" description="Basic and acidic residues" evidence="1">
    <location>
        <begin position="10"/>
        <end position="20"/>
    </location>
</feature>